<organism evidence="1 2">
    <name type="scientific">Flavisolibacter ginsenosidimutans</name>
    <dbReference type="NCBI Taxonomy" id="661481"/>
    <lineage>
        <taxon>Bacteria</taxon>
        <taxon>Pseudomonadati</taxon>
        <taxon>Bacteroidota</taxon>
        <taxon>Chitinophagia</taxon>
        <taxon>Chitinophagales</taxon>
        <taxon>Chitinophagaceae</taxon>
        <taxon>Flavisolibacter</taxon>
    </lineage>
</organism>
<proteinExistence type="predicted"/>
<evidence type="ECO:0000313" key="1">
    <source>
        <dbReference type="EMBL" id="QEC57802.1"/>
    </source>
</evidence>
<sequence length="82" mass="9409">MFLPLSVQLDQLNSQGIPLDLAWMQRATEAVLFAYGDFYVELVVEKFTDEIVSVKCFKNTKRLEPYLRQISLAEILPLLSNS</sequence>
<dbReference type="Proteomes" id="UP000321204">
    <property type="component" value="Chromosome"/>
</dbReference>
<gene>
    <name evidence="1" type="ORF">FSB75_18465</name>
</gene>
<accession>A0A5B8UN60</accession>
<keyword evidence="2" id="KW-1185">Reference proteome</keyword>
<dbReference type="RefSeq" id="WP_146790502.1">
    <property type="nucleotide sequence ID" value="NZ_CP042433.1"/>
</dbReference>
<reference evidence="1 2" key="1">
    <citation type="journal article" date="2015" name="Int. J. Syst. Evol. Microbiol.">
        <title>Flavisolibacter ginsenosidimutans sp. nov., with ginsenoside-converting activity isolated from soil used for cultivating ginseng.</title>
        <authorList>
            <person name="Zhao Y."/>
            <person name="Liu Q."/>
            <person name="Kang M.S."/>
            <person name="Jin F."/>
            <person name="Yu H."/>
            <person name="Im W.T."/>
        </authorList>
    </citation>
    <scope>NUCLEOTIDE SEQUENCE [LARGE SCALE GENOMIC DNA]</scope>
    <source>
        <strain evidence="1 2">Gsoil 636</strain>
    </source>
</reference>
<evidence type="ECO:0000313" key="2">
    <source>
        <dbReference type="Proteomes" id="UP000321204"/>
    </source>
</evidence>
<protein>
    <submittedName>
        <fullName evidence="1">Uncharacterized protein</fullName>
    </submittedName>
</protein>
<dbReference type="KEGG" id="fgg:FSB75_18465"/>
<dbReference type="EMBL" id="CP042433">
    <property type="protein sequence ID" value="QEC57802.1"/>
    <property type="molecule type" value="Genomic_DNA"/>
</dbReference>
<dbReference type="AlphaFoldDB" id="A0A5B8UN60"/>
<dbReference type="OrthoDB" id="677710at2"/>
<name>A0A5B8UN60_9BACT</name>